<evidence type="ECO:0000313" key="2">
    <source>
        <dbReference type="EMBL" id="NIZ69954.1"/>
    </source>
</evidence>
<organism evidence="2 3">
    <name type="scientific">Entomospira culicis</name>
    <dbReference type="NCBI Taxonomy" id="2719989"/>
    <lineage>
        <taxon>Bacteria</taxon>
        <taxon>Pseudomonadati</taxon>
        <taxon>Spirochaetota</taxon>
        <taxon>Spirochaetia</taxon>
        <taxon>Spirochaetales</taxon>
        <taxon>Spirochaetaceae</taxon>
        <taxon>Entomospira</taxon>
    </lineage>
</organism>
<proteinExistence type="predicted"/>
<accession>A0A968GG89</accession>
<sequence length="282" mass="31621">MKRIVAMIWMLVGLTFSLRANTAQSISVEKEIDWQAQQIRFTLRVAVDQQALPNSRQQAEGWIERERFRLIAQSLGDVVLDAQGSFKENAPRKNQVHWNLNLAATHAQREYAVLSADLRYLEAVYTLSITDLMRHISVDVKQRVLPLLTTNQREFAYSGIVIFVKSRLPIRGKFNQFSALEPALAPSIFDESGETLLSLATINSRLFSEGKGGLSYTFDTNSQHWSPLQVGFNPLILSAVAVSGEYHITDIVIAQGDADRLRASAQAMEMLHNAKVLVVIQP</sequence>
<evidence type="ECO:0000256" key="1">
    <source>
        <dbReference type="SAM" id="SignalP"/>
    </source>
</evidence>
<dbReference type="RefSeq" id="WP_167696022.1">
    <property type="nucleotide sequence ID" value="NZ_CP118181.1"/>
</dbReference>
<evidence type="ECO:0008006" key="4">
    <source>
        <dbReference type="Google" id="ProtNLM"/>
    </source>
</evidence>
<dbReference type="AlphaFoldDB" id="A0A968GG89"/>
<name>A0A968GG89_9SPIO</name>
<comment type="caution">
    <text evidence="2">The sequence shown here is derived from an EMBL/GenBank/DDBJ whole genome shotgun (WGS) entry which is preliminary data.</text>
</comment>
<gene>
    <name evidence="2" type="ORF">HCT48_07010</name>
</gene>
<reference evidence="2" key="1">
    <citation type="submission" date="2020-03" db="EMBL/GenBank/DDBJ databases">
        <title>Spirochaetal bacteria isolated from arthropods constitute a novel genus Entomospira genus novum within the order Spirochaetales.</title>
        <authorList>
            <person name="Grana-Miraglia L."/>
            <person name="Sikutova S."/>
            <person name="Fingerle V."/>
            <person name="Sing A."/>
            <person name="Castillo-Ramirez S."/>
            <person name="Margos G."/>
            <person name="Rudolf I."/>
        </authorList>
    </citation>
    <scope>NUCLEOTIDE SEQUENCE</scope>
    <source>
        <strain evidence="2">BR149</strain>
    </source>
</reference>
<keyword evidence="3" id="KW-1185">Reference proteome</keyword>
<feature type="signal peptide" evidence="1">
    <location>
        <begin position="1"/>
        <end position="20"/>
    </location>
</feature>
<dbReference type="Proteomes" id="UP000778951">
    <property type="component" value="Unassembled WGS sequence"/>
</dbReference>
<dbReference type="EMBL" id="JAATLM010000001">
    <property type="protein sequence ID" value="NIZ69954.1"/>
    <property type="molecule type" value="Genomic_DNA"/>
</dbReference>
<feature type="chain" id="PRO_5037339314" description="FAD:protein FMN transferase" evidence="1">
    <location>
        <begin position="21"/>
        <end position="282"/>
    </location>
</feature>
<protein>
    <recommendedName>
        <fullName evidence="4">FAD:protein FMN transferase</fullName>
    </recommendedName>
</protein>
<evidence type="ECO:0000313" key="3">
    <source>
        <dbReference type="Proteomes" id="UP000778951"/>
    </source>
</evidence>
<keyword evidence="1" id="KW-0732">Signal</keyword>